<evidence type="ECO:0000259" key="2">
    <source>
        <dbReference type="PROSITE" id="PS50280"/>
    </source>
</evidence>
<feature type="region of interest" description="Disordered" evidence="1">
    <location>
        <begin position="1"/>
        <end position="20"/>
    </location>
</feature>
<dbReference type="PROSITE" id="PS50280">
    <property type="entry name" value="SET"/>
    <property type="match status" value="1"/>
</dbReference>
<dbReference type="Pfam" id="PF00856">
    <property type="entry name" value="SET"/>
    <property type="match status" value="1"/>
</dbReference>
<reference evidence="3 4" key="1">
    <citation type="journal article" date="2019" name="New Phytol.">
        <title>Comparative genomics reveals unique wood-decay strategies and fruiting body development in the Schizophyllaceae.</title>
        <authorList>
            <person name="Almasi E."/>
            <person name="Sahu N."/>
            <person name="Krizsan K."/>
            <person name="Balint B."/>
            <person name="Kovacs G.M."/>
            <person name="Kiss B."/>
            <person name="Cseklye J."/>
            <person name="Drula E."/>
            <person name="Henrissat B."/>
            <person name="Nagy I."/>
            <person name="Chovatia M."/>
            <person name="Adam C."/>
            <person name="LaButti K."/>
            <person name="Lipzen A."/>
            <person name="Riley R."/>
            <person name="Grigoriev I.V."/>
            <person name="Nagy L.G."/>
        </authorList>
    </citation>
    <scope>NUCLEOTIDE SEQUENCE [LARGE SCALE GENOMIC DNA]</scope>
    <source>
        <strain evidence="3 4">NL-1724</strain>
    </source>
</reference>
<dbReference type="PANTHER" id="PTHR12197:SF294">
    <property type="entry name" value="POTENTIAL PROTEIN LYSINE METHYLTRANSFERASE SET6"/>
    <property type="match status" value="1"/>
</dbReference>
<dbReference type="Gene3D" id="2.170.270.10">
    <property type="entry name" value="SET domain"/>
    <property type="match status" value="1"/>
</dbReference>
<dbReference type="EMBL" id="VDMD01000031">
    <property type="protein sequence ID" value="TRM58972.1"/>
    <property type="molecule type" value="Genomic_DNA"/>
</dbReference>
<organism evidence="3 4">
    <name type="scientific">Schizophyllum amplum</name>
    <dbReference type="NCBI Taxonomy" id="97359"/>
    <lineage>
        <taxon>Eukaryota</taxon>
        <taxon>Fungi</taxon>
        <taxon>Dikarya</taxon>
        <taxon>Basidiomycota</taxon>
        <taxon>Agaricomycotina</taxon>
        <taxon>Agaricomycetes</taxon>
        <taxon>Agaricomycetidae</taxon>
        <taxon>Agaricales</taxon>
        <taxon>Schizophyllaceae</taxon>
        <taxon>Schizophyllum</taxon>
    </lineage>
</organism>
<dbReference type="CDD" id="cd20071">
    <property type="entry name" value="SET_SMYD"/>
    <property type="match status" value="1"/>
</dbReference>
<evidence type="ECO:0000313" key="3">
    <source>
        <dbReference type="EMBL" id="TRM58972.1"/>
    </source>
</evidence>
<dbReference type="STRING" id="97359.A0A550C2E3"/>
<accession>A0A550C2E3</accession>
<dbReference type="InterPro" id="IPR001214">
    <property type="entry name" value="SET_dom"/>
</dbReference>
<feature type="compositionally biased region" description="Polar residues" evidence="1">
    <location>
        <begin position="7"/>
        <end position="20"/>
    </location>
</feature>
<protein>
    <recommendedName>
        <fullName evidence="2">SET domain-containing protein</fullName>
    </recommendedName>
</protein>
<dbReference type="GO" id="GO:0005634">
    <property type="term" value="C:nucleus"/>
    <property type="evidence" value="ECO:0007669"/>
    <property type="project" value="TreeGrafter"/>
</dbReference>
<dbReference type="SMART" id="SM00317">
    <property type="entry name" value="SET"/>
    <property type="match status" value="1"/>
</dbReference>
<dbReference type="SUPFAM" id="SSF82199">
    <property type="entry name" value="SET domain"/>
    <property type="match status" value="1"/>
</dbReference>
<evidence type="ECO:0000256" key="1">
    <source>
        <dbReference type="SAM" id="MobiDB-lite"/>
    </source>
</evidence>
<evidence type="ECO:0000313" key="4">
    <source>
        <dbReference type="Proteomes" id="UP000320762"/>
    </source>
</evidence>
<sequence>MYMSDALMSTTPTAQTQSHATVTEPFKAKTTSYGGRGLFATRSIPSGAILRACSDPYASAIYNPFRKEVCARCFAYAFDAGRNNWNIKHESAGASRFCSSDCLDAWAMDQHDLPLLARIEKAVQALAKYSARRPSTSTVGTSGTVASATMQDIDAAWQAAERADIKQGALVLDEMEEEITRFVLSAILRKHSEDAGRHRTGDAGTWAAFLELQDNELVHVRVRPSILAAQIRVFLFLRLALHDIADLRPYAQTATILRAVLARDHANAFGIFDMQERGDNEMLGWAVYVAGSYFNHDCAPNVRKQRVGREMRFYTTRDVAPGEELCISYVDQFRQHWNFDCVCARCRRERAES</sequence>
<keyword evidence="4" id="KW-1185">Reference proteome</keyword>
<dbReference type="AlphaFoldDB" id="A0A550C2E3"/>
<comment type="caution">
    <text evidence="3">The sequence shown here is derived from an EMBL/GenBank/DDBJ whole genome shotgun (WGS) entry which is preliminary data.</text>
</comment>
<dbReference type="OrthoDB" id="1028014at2759"/>
<dbReference type="InterPro" id="IPR050869">
    <property type="entry name" value="H3K4_H4K5_MeTrfase"/>
</dbReference>
<proteinExistence type="predicted"/>
<gene>
    <name evidence="3" type="ORF">BD626DRAFT_559757</name>
</gene>
<dbReference type="Proteomes" id="UP000320762">
    <property type="component" value="Unassembled WGS sequence"/>
</dbReference>
<name>A0A550C2E3_9AGAR</name>
<feature type="domain" description="SET" evidence="2">
    <location>
        <begin position="24"/>
        <end position="330"/>
    </location>
</feature>
<dbReference type="PANTHER" id="PTHR12197">
    <property type="entry name" value="HISTONE-LYSINE N-METHYLTRANSFERASE SMYD"/>
    <property type="match status" value="1"/>
</dbReference>
<dbReference type="InterPro" id="IPR046341">
    <property type="entry name" value="SET_dom_sf"/>
</dbReference>